<dbReference type="STRING" id="365046.Rta_23380"/>
<dbReference type="Proteomes" id="UP000008385">
    <property type="component" value="Chromosome"/>
</dbReference>
<proteinExistence type="predicted"/>
<dbReference type="PROSITE" id="PS50110">
    <property type="entry name" value="RESPONSE_REGULATORY"/>
    <property type="match status" value="1"/>
</dbReference>
<dbReference type="PANTHER" id="PTHR48111:SF4">
    <property type="entry name" value="DNA-BINDING DUAL TRANSCRIPTIONAL REGULATOR OMPR"/>
    <property type="match status" value="1"/>
</dbReference>
<dbReference type="GO" id="GO:0006355">
    <property type="term" value="P:regulation of DNA-templated transcription"/>
    <property type="evidence" value="ECO:0007669"/>
    <property type="project" value="TreeGrafter"/>
</dbReference>
<organism evidence="8 9">
    <name type="scientific">Ramlibacter tataouinensis (strain ATCC BAA-407 / DSM 14655 / LMG 21543 / TTB310)</name>
    <dbReference type="NCBI Taxonomy" id="365046"/>
    <lineage>
        <taxon>Bacteria</taxon>
        <taxon>Pseudomonadati</taxon>
        <taxon>Pseudomonadota</taxon>
        <taxon>Betaproteobacteria</taxon>
        <taxon>Burkholderiales</taxon>
        <taxon>Comamonadaceae</taxon>
        <taxon>Ramlibacter</taxon>
    </lineage>
</organism>
<keyword evidence="9" id="KW-1185">Reference proteome</keyword>
<evidence type="ECO:0000256" key="5">
    <source>
        <dbReference type="ARBA" id="ARBA00023163"/>
    </source>
</evidence>
<dbReference type="GO" id="GO:0000976">
    <property type="term" value="F:transcription cis-regulatory region binding"/>
    <property type="evidence" value="ECO:0007669"/>
    <property type="project" value="TreeGrafter"/>
</dbReference>
<feature type="domain" description="Response regulatory" evidence="7">
    <location>
        <begin position="3"/>
        <end position="119"/>
    </location>
</feature>
<dbReference type="GO" id="GO:0005829">
    <property type="term" value="C:cytosol"/>
    <property type="evidence" value="ECO:0007669"/>
    <property type="project" value="TreeGrafter"/>
</dbReference>
<dbReference type="InterPro" id="IPR039420">
    <property type="entry name" value="WalR-like"/>
</dbReference>
<feature type="modified residue" description="4-aspartylphosphate" evidence="6">
    <location>
        <position position="52"/>
    </location>
</feature>
<keyword evidence="5" id="KW-0804">Transcription</keyword>
<dbReference type="PANTHER" id="PTHR48111">
    <property type="entry name" value="REGULATOR OF RPOS"/>
    <property type="match status" value="1"/>
</dbReference>
<dbReference type="eggNOG" id="COG0745">
    <property type="taxonomic scope" value="Bacteria"/>
</dbReference>
<dbReference type="Gene3D" id="3.40.50.2300">
    <property type="match status" value="1"/>
</dbReference>
<evidence type="ECO:0000259" key="7">
    <source>
        <dbReference type="PROSITE" id="PS50110"/>
    </source>
</evidence>
<dbReference type="InterPro" id="IPR011006">
    <property type="entry name" value="CheY-like_superfamily"/>
</dbReference>
<dbReference type="InterPro" id="IPR001789">
    <property type="entry name" value="Sig_transdc_resp-reg_receiver"/>
</dbReference>
<gene>
    <name evidence="8" type="ordered locus">Rta_23380</name>
</gene>
<dbReference type="OrthoDB" id="9802500at2"/>
<dbReference type="EMBL" id="CP000245">
    <property type="protein sequence ID" value="AEG93436.1"/>
    <property type="molecule type" value="Genomic_DNA"/>
</dbReference>
<accession>F5Y0N0</accession>
<protein>
    <submittedName>
        <fullName evidence="8">Candidate response regulator, atypical CheY</fullName>
    </submittedName>
</protein>
<name>F5Y0N0_RAMTT</name>
<evidence type="ECO:0000313" key="8">
    <source>
        <dbReference type="EMBL" id="AEG93436.1"/>
    </source>
</evidence>
<dbReference type="CDD" id="cd17574">
    <property type="entry name" value="REC_OmpR"/>
    <property type="match status" value="1"/>
</dbReference>
<dbReference type="Pfam" id="PF00072">
    <property type="entry name" value="Response_reg"/>
    <property type="match status" value="1"/>
</dbReference>
<evidence type="ECO:0000256" key="3">
    <source>
        <dbReference type="ARBA" id="ARBA00023015"/>
    </source>
</evidence>
<keyword evidence="1 6" id="KW-0597">Phosphoprotein</keyword>
<dbReference type="GO" id="GO:0000156">
    <property type="term" value="F:phosphorelay response regulator activity"/>
    <property type="evidence" value="ECO:0007669"/>
    <property type="project" value="TreeGrafter"/>
</dbReference>
<keyword evidence="2" id="KW-0902">Two-component regulatory system</keyword>
<sequence>MALILVVEDDRLQRFAAVQALSKAGHQVLEATDGQTGLAMAQSHHPDLLVCDVMMPGLDGYQVLAALRSDPTIAGTPVILLTSLAERTQVRQGMNAGADDYLTKPFSFAELREAVAALLAKSEVHQTHAQQTLVPKLVAAMDAQKHNLSTRYEHQLAAELNLRWNAAEASAGERHYPMATVALIDVLGTGVAELASRLGFSAVRQALQHARDVQYVFGAKHLTLQGERLMAVFADDESRPVHDAALRAARAALALAGTRPVAVAAGSSAPAELTHTAAVVLHSGPITALQLGDPLHAGADDVLLSGPALAEADMLLDLCRTQGWRMACSQAMLQELGAAATLGDRTTLASHELEGGPDGGLTASEFLGLA</sequence>
<keyword evidence="4" id="KW-0238">DNA-binding</keyword>
<dbReference type="HOGENOM" id="CLU_747749_0_0_4"/>
<evidence type="ECO:0000256" key="4">
    <source>
        <dbReference type="ARBA" id="ARBA00023125"/>
    </source>
</evidence>
<evidence type="ECO:0000256" key="1">
    <source>
        <dbReference type="ARBA" id="ARBA00022553"/>
    </source>
</evidence>
<dbReference type="RefSeq" id="WP_013901668.1">
    <property type="nucleotide sequence ID" value="NC_015677.1"/>
</dbReference>
<dbReference type="KEGG" id="rta:Rta_23380"/>
<dbReference type="SMART" id="SM00448">
    <property type="entry name" value="REC"/>
    <property type="match status" value="1"/>
</dbReference>
<reference evidence="9" key="1">
    <citation type="submission" date="2006-01" db="EMBL/GenBank/DDBJ databases">
        <title>Genome of the cyst-dividing bacterium Ramlibacter tataouinensis.</title>
        <authorList>
            <person name="Barakat M."/>
            <person name="Ortet P."/>
            <person name="De Luca G."/>
            <person name="Jourlin-Castelli C."/>
            <person name="Ansaldi M."/>
            <person name="Py B."/>
            <person name="Fichant G."/>
            <person name="Coutinho P."/>
            <person name="Voulhoux R."/>
            <person name="Bastien O."/>
            <person name="Roy S."/>
            <person name="Marechal E."/>
            <person name="Henrissat B."/>
            <person name="Quentin Y."/>
            <person name="Noirot P."/>
            <person name="Filloux A."/>
            <person name="Mejean V."/>
            <person name="DuBow M."/>
            <person name="Barras F."/>
            <person name="Heulin T."/>
        </authorList>
    </citation>
    <scope>NUCLEOTIDE SEQUENCE [LARGE SCALE GENOMIC DNA]</scope>
    <source>
        <strain evidence="9">ATCC BAA-407 / DSM 14655 / LMG 21543 / TTB310</strain>
    </source>
</reference>
<evidence type="ECO:0000256" key="6">
    <source>
        <dbReference type="PROSITE-ProRule" id="PRU00169"/>
    </source>
</evidence>
<keyword evidence="3" id="KW-0805">Transcription regulation</keyword>
<dbReference type="AlphaFoldDB" id="F5Y0N0"/>
<dbReference type="SUPFAM" id="SSF52172">
    <property type="entry name" value="CheY-like"/>
    <property type="match status" value="1"/>
</dbReference>
<evidence type="ECO:0000313" key="9">
    <source>
        <dbReference type="Proteomes" id="UP000008385"/>
    </source>
</evidence>
<dbReference type="GO" id="GO:0032993">
    <property type="term" value="C:protein-DNA complex"/>
    <property type="evidence" value="ECO:0007669"/>
    <property type="project" value="TreeGrafter"/>
</dbReference>
<evidence type="ECO:0000256" key="2">
    <source>
        <dbReference type="ARBA" id="ARBA00023012"/>
    </source>
</evidence>
<reference evidence="8 9" key="2">
    <citation type="journal article" date="2011" name="PLoS ONE">
        <title>The Cyst-Dividing Bacterium Ramlibacter tataouinensis TTB310 Genome Reveals a Well-Stocked Toolbox for Adaptation to a Desert Environment.</title>
        <authorList>
            <person name="De Luca G."/>
            <person name="Barakat M."/>
            <person name="Ortet P."/>
            <person name="Fochesato S."/>
            <person name="Jourlin-Castelli C."/>
            <person name="Ansaldi M."/>
            <person name="Py B."/>
            <person name="Fichant G."/>
            <person name="Coutinho P.M."/>
            <person name="Voulhoux R."/>
            <person name="Bastien O."/>
            <person name="Marechal E."/>
            <person name="Henrissat B."/>
            <person name="Quentin Y."/>
            <person name="Noirot P."/>
            <person name="Filloux A."/>
            <person name="Mejean V."/>
            <person name="Dubow M.S."/>
            <person name="Barras F."/>
            <person name="Barbe V."/>
            <person name="Weissenbach J."/>
            <person name="Mihalcescu I."/>
            <person name="Vermeglio A."/>
            <person name="Achouak W."/>
            <person name="Heulin T."/>
        </authorList>
    </citation>
    <scope>NUCLEOTIDE SEQUENCE [LARGE SCALE GENOMIC DNA]</scope>
    <source>
        <strain evidence="9">ATCC BAA-407 / DSM 14655 / LMG 21543 / TTB310</strain>
    </source>
</reference>